<organism evidence="2 3">
    <name type="scientific">Marasmius crinis-equi</name>
    <dbReference type="NCBI Taxonomy" id="585013"/>
    <lineage>
        <taxon>Eukaryota</taxon>
        <taxon>Fungi</taxon>
        <taxon>Dikarya</taxon>
        <taxon>Basidiomycota</taxon>
        <taxon>Agaricomycotina</taxon>
        <taxon>Agaricomycetes</taxon>
        <taxon>Agaricomycetidae</taxon>
        <taxon>Agaricales</taxon>
        <taxon>Marasmiineae</taxon>
        <taxon>Marasmiaceae</taxon>
        <taxon>Marasmius</taxon>
    </lineage>
</organism>
<feature type="coiled-coil region" evidence="1">
    <location>
        <begin position="9"/>
        <end position="43"/>
    </location>
</feature>
<comment type="caution">
    <text evidence="2">The sequence shown here is derived from an EMBL/GenBank/DDBJ whole genome shotgun (WGS) entry which is preliminary data.</text>
</comment>
<accession>A0ABR3FYA7</accession>
<dbReference type="Proteomes" id="UP001465976">
    <property type="component" value="Unassembled WGS sequence"/>
</dbReference>
<protein>
    <submittedName>
        <fullName evidence="2">Uncharacterized protein</fullName>
    </submittedName>
</protein>
<reference evidence="2 3" key="1">
    <citation type="submission" date="2024-02" db="EMBL/GenBank/DDBJ databases">
        <title>A draft genome for the cacao thread blight pathogen Marasmius crinis-equi.</title>
        <authorList>
            <person name="Cohen S.P."/>
            <person name="Baruah I.K."/>
            <person name="Amoako-Attah I."/>
            <person name="Bukari Y."/>
            <person name="Meinhardt L.W."/>
            <person name="Bailey B.A."/>
        </authorList>
    </citation>
    <scope>NUCLEOTIDE SEQUENCE [LARGE SCALE GENOMIC DNA]</scope>
    <source>
        <strain evidence="2 3">GH-76</strain>
    </source>
</reference>
<sequence length="63" mass="7249">MKTANEMGLASFEEQERELQQQIEAGERARAQLEALRKEVEASDLAKYADSFGRFDQRAQLMK</sequence>
<evidence type="ECO:0000313" key="2">
    <source>
        <dbReference type="EMBL" id="KAL0580522.1"/>
    </source>
</evidence>
<proteinExistence type="predicted"/>
<evidence type="ECO:0000256" key="1">
    <source>
        <dbReference type="SAM" id="Coils"/>
    </source>
</evidence>
<keyword evidence="1" id="KW-0175">Coiled coil</keyword>
<dbReference type="EMBL" id="JBAHYK010000029">
    <property type="protein sequence ID" value="KAL0580522.1"/>
    <property type="molecule type" value="Genomic_DNA"/>
</dbReference>
<name>A0ABR3FYA7_9AGAR</name>
<gene>
    <name evidence="2" type="ORF">V5O48_001509</name>
</gene>
<evidence type="ECO:0000313" key="3">
    <source>
        <dbReference type="Proteomes" id="UP001465976"/>
    </source>
</evidence>
<keyword evidence="3" id="KW-1185">Reference proteome</keyword>